<feature type="non-terminal residue" evidence="2">
    <location>
        <position position="1"/>
    </location>
</feature>
<dbReference type="Pfam" id="PF13274">
    <property type="entry name" value="SocA_Panacea"/>
    <property type="match status" value="1"/>
</dbReference>
<dbReference type="InterPro" id="IPR025272">
    <property type="entry name" value="SocA_Panacea"/>
</dbReference>
<proteinExistence type="predicted"/>
<dbReference type="InterPro" id="IPR010982">
    <property type="entry name" value="Lambda_DNA-bd_dom_sf"/>
</dbReference>
<dbReference type="InterPro" id="IPR022452">
    <property type="entry name" value="MqsA"/>
</dbReference>
<protein>
    <recommendedName>
        <fullName evidence="1">HTH cro/C1-type domain-containing protein</fullName>
    </recommendedName>
</protein>
<dbReference type="GO" id="GO:0003677">
    <property type="term" value="F:DNA binding"/>
    <property type="evidence" value="ECO:0007669"/>
    <property type="project" value="InterPro"/>
</dbReference>
<dbReference type="InterPro" id="IPR001387">
    <property type="entry name" value="Cro/C1-type_HTH"/>
</dbReference>
<dbReference type="InterPro" id="IPR032758">
    <property type="entry name" value="MqsA/HigA-2"/>
</dbReference>
<dbReference type="SMART" id="SM00530">
    <property type="entry name" value="HTH_XRE"/>
    <property type="match status" value="1"/>
</dbReference>
<comment type="caution">
    <text evidence="2">The sequence shown here is derived from an EMBL/GenBank/DDBJ whole genome shotgun (WGS) entry which is preliminary data.</text>
</comment>
<gene>
    <name evidence="2" type="ORF">LCGC14_2343530</name>
</gene>
<dbReference type="SUPFAM" id="SSF47413">
    <property type="entry name" value="lambda repressor-like DNA-binding domains"/>
    <property type="match status" value="1"/>
</dbReference>
<dbReference type="NCBIfam" id="TIGR03830">
    <property type="entry name" value="CxxCG_CxxCG_HTH"/>
    <property type="match status" value="1"/>
</dbReference>
<feature type="domain" description="HTH cro/C1-type" evidence="1">
    <location>
        <begin position="74"/>
        <end position="105"/>
    </location>
</feature>
<reference evidence="2" key="1">
    <citation type="journal article" date="2015" name="Nature">
        <title>Complex archaea that bridge the gap between prokaryotes and eukaryotes.</title>
        <authorList>
            <person name="Spang A."/>
            <person name="Saw J.H."/>
            <person name="Jorgensen S.L."/>
            <person name="Zaremba-Niedzwiedzka K."/>
            <person name="Martijn J."/>
            <person name="Lind A.E."/>
            <person name="van Eijk R."/>
            <person name="Schleper C."/>
            <person name="Guy L."/>
            <person name="Ettema T.J."/>
        </authorList>
    </citation>
    <scope>NUCLEOTIDE SEQUENCE</scope>
</reference>
<dbReference type="PROSITE" id="PS50943">
    <property type="entry name" value="HTH_CROC1"/>
    <property type="match status" value="1"/>
</dbReference>
<sequence>FESCPVCEKESNIRKVSKKEEILVRGEPIKTTVTSRKCSECGGEFLDTTDSNDPLKNAYRKYRKVHGMLQPEDIKEIRKSIGLTQGELSNLLGWGKITLSRYENGSLQEKAHDFQLKKLEDPIFVVDLIKGNPSALPASKRNTIVRQLKNDIKTEWNVDYYIEEYLTPDEIDEKNGYVPFMIDKINNVILYFCMYGLWKTSINKYLFYADFKHFKEYINGITGSRYKRLPYGPVPENYEIILGRLVDEGVIQVEEICFTSNTCGEKYTTIKTPDLTVFSETEYEIIEKVKNHFKDSTAKDISDFSHKEKGYQQTSPGQYISYNFAKDLRL</sequence>
<evidence type="ECO:0000313" key="2">
    <source>
        <dbReference type="EMBL" id="KKL46640.1"/>
    </source>
</evidence>
<dbReference type="CDD" id="cd00093">
    <property type="entry name" value="HTH_XRE"/>
    <property type="match status" value="1"/>
</dbReference>
<dbReference type="Pfam" id="PF15731">
    <property type="entry name" value="MqsA_antitoxin"/>
    <property type="match status" value="1"/>
</dbReference>
<dbReference type="AlphaFoldDB" id="A0A0F9ENY3"/>
<dbReference type="EMBL" id="LAZR01033954">
    <property type="protein sequence ID" value="KKL46640.1"/>
    <property type="molecule type" value="Genomic_DNA"/>
</dbReference>
<evidence type="ECO:0000259" key="1">
    <source>
        <dbReference type="PROSITE" id="PS50943"/>
    </source>
</evidence>
<organism evidence="2">
    <name type="scientific">marine sediment metagenome</name>
    <dbReference type="NCBI Taxonomy" id="412755"/>
    <lineage>
        <taxon>unclassified sequences</taxon>
        <taxon>metagenomes</taxon>
        <taxon>ecological metagenomes</taxon>
    </lineage>
</organism>
<name>A0A0F9ENY3_9ZZZZ</name>
<accession>A0A0F9ENY3</accession>
<dbReference type="Gene3D" id="1.10.260.40">
    <property type="entry name" value="lambda repressor-like DNA-binding domains"/>
    <property type="match status" value="1"/>
</dbReference>